<dbReference type="AlphaFoldDB" id="A0A432WED9"/>
<evidence type="ECO:0000259" key="3">
    <source>
        <dbReference type="PROSITE" id="PS50043"/>
    </source>
</evidence>
<dbReference type="InterPro" id="IPR051015">
    <property type="entry name" value="EvgA-like"/>
</dbReference>
<reference evidence="5 6" key="1">
    <citation type="journal article" date="2011" name="Front. Microbiol.">
        <title>Genomic signatures of strain selection and enhancement in Bacillus atrophaeus var. globigii, a historical biowarfare simulant.</title>
        <authorList>
            <person name="Gibbons H.S."/>
            <person name="Broomall S.M."/>
            <person name="McNew L.A."/>
            <person name="Daligault H."/>
            <person name="Chapman C."/>
            <person name="Bruce D."/>
            <person name="Karavis M."/>
            <person name="Krepps M."/>
            <person name="McGregor P.A."/>
            <person name="Hong C."/>
            <person name="Park K.H."/>
            <person name="Akmal A."/>
            <person name="Feldman A."/>
            <person name="Lin J.S."/>
            <person name="Chang W.E."/>
            <person name="Higgs B.W."/>
            <person name="Demirev P."/>
            <person name="Lindquist J."/>
            <person name="Liem A."/>
            <person name="Fochler E."/>
            <person name="Read T.D."/>
            <person name="Tapia R."/>
            <person name="Johnson S."/>
            <person name="Bishop-Lilly K.A."/>
            <person name="Detter C."/>
            <person name="Han C."/>
            <person name="Sozhamannan S."/>
            <person name="Rosenzweig C.N."/>
            <person name="Skowronski E.W."/>
        </authorList>
    </citation>
    <scope>NUCLEOTIDE SEQUENCE [LARGE SCALE GENOMIC DNA]</scope>
    <source>
        <strain evidence="5 6">Y4G10-17</strain>
    </source>
</reference>
<comment type="caution">
    <text evidence="5">The sequence shown here is derived from an EMBL/GenBank/DDBJ whole genome shotgun (WGS) entry which is preliminary data.</text>
</comment>
<evidence type="ECO:0000256" key="1">
    <source>
        <dbReference type="ARBA" id="ARBA00022553"/>
    </source>
</evidence>
<dbReference type="GO" id="GO:0003677">
    <property type="term" value="F:DNA binding"/>
    <property type="evidence" value="ECO:0007669"/>
    <property type="project" value="UniProtKB-KW"/>
</dbReference>
<dbReference type="Pfam" id="PF00196">
    <property type="entry name" value="GerE"/>
    <property type="match status" value="1"/>
</dbReference>
<dbReference type="InterPro" id="IPR000792">
    <property type="entry name" value="Tscrpt_reg_LuxR_C"/>
</dbReference>
<dbReference type="Gene3D" id="3.40.50.2300">
    <property type="match status" value="1"/>
</dbReference>
<dbReference type="PRINTS" id="PR00038">
    <property type="entry name" value="HTHLUXR"/>
</dbReference>
<dbReference type="InterPro" id="IPR001789">
    <property type="entry name" value="Sig_transdc_resp-reg_receiver"/>
</dbReference>
<gene>
    <name evidence="5" type="ORF">CWE14_11895</name>
</gene>
<dbReference type="Pfam" id="PF00072">
    <property type="entry name" value="Response_reg"/>
    <property type="match status" value="1"/>
</dbReference>
<accession>A0A432WED9</accession>
<organism evidence="5 6">
    <name type="scientific">Aliidiomarina soli</name>
    <dbReference type="NCBI Taxonomy" id="1928574"/>
    <lineage>
        <taxon>Bacteria</taxon>
        <taxon>Pseudomonadati</taxon>
        <taxon>Pseudomonadota</taxon>
        <taxon>Gammaproteobacteria</taxon>
        <taxon>Alteromonadales</taxon>
        <taxon>Idiomarinaceae</taxon>
        <taxon>Aliidiomarina</taxon>
    </lineage>
</organism>
<dbReference type="Proteomes" id="UP000287823">
    <property type="component" value="Unassembled WGS sequence"/>
</dbReference>
<feature type="modified residue" description="4-aspartylphosphate" evidence="2">
    <location>
        <position position="60"/>
    </location>
</feature>
<dbReference type="PROSITE" id="PS00622">
    <property type="entry name" value="HTH_LUXR_1"/>
    <property type="match status" value="1"/>
</dbReference>
<dbReference type="InterPro" id="IPR011006">
    <property type="entry name" value="CheY-like_superfamily"/>
</dbReference>
<dbReference type="GO" id="GO:0000160">
    <property type="term" value="P:phosphorelay signal transduction system"/>
    <property type="evidence" value="ECO:0007669"/>
    <property type="project" value="InterPro"/>
</dbReference>
<protein>
    <submittedName>
        <fullName evidence="5">DNA-binding response regulator</fullName>
    </submittedName>
</protein>
<keyword evidence="5" id="KW-0238">DNA-binding</keyword>
<proteinExistence type="predicted"/>
<feature type="domain" description="Response regulatory" evidence="4">
    <location>
        <begin position="6"/>
        <end position="125"/>
    </location>
</feature>
<dbReference type="SMART" id="SM00448">
    <property type="entry name" value="REC"/>
    <property type="match status" value="1"/>
</dbReference>
<dbReference type="CDD" id="cd17535">
    <property type="entry name" value="REC_NarL-like"/>
    <property type="match status" value="1"/>
</dbReference>
<sequence>MTNQAKAVIADDHPLFRAALHQALSASLGDAIEEVSSYASLRDYLQSTPRADQVELIFLDLNMPGNQGLTGLGALRNAYPGILVVVVSANEQLDVIRRALDLGASAYIPKSVPLEALNEAVGQVLAGETWVPQAIRRELQAQPQNTAKSIAEQAFAAQLEQLTPQQFKVLQCIADGLLNKQIAYQLNVQETTIKQHVSAILRKFAVNNRTQAGILFRQMLRVEDDTAVTEL</sequence>
<dbReference type="PROSITE" id="PS50110">
    <property type="entry name" value="RESPONSE_REGULATORY"/>
    <property type="match status" value="1"/>
</dbReference>
<dbReference type="InterPro" id="IPR058245">
    <property type="entry name" value="NreC/VraR/RcsB-like_REC"/>
</dbReference>
<keyword evidence="1 2" id="KW-0597">Phosphoprotein</keyword>
<dbReference type="SMART" id="SM00421">
    <property type="entry name" value="HTH_LUXR"/>
    <property type="match status" value="1"/>
</dbReference>
<dbReference type="PANTHER" id="PTHR45566:SF1">
    <property type="entry name" value="HTH-TYPE TRANSCRIPTIONAL REGULATOR YHJB-RELATED"/>
    <property type="match status" value="1"/>
</dbReference>
<dbReference type="EMBL" id="PIPO01000005">
    <property type="protein sequence ID" value="RUO31190.1"/>
    <property type="molecule type" value="Genomic_DNA"/>
</dbReference>
<evidence type="ECO:0000313" key="5">
    <source>
        <dbReference type="EMBL" id="RUO31190.1"/>
    </source>
</evidence>
<feature type="domain" description="HTH luxR-type" evidence="3">
    <location>
        <begin position="155"/>
        <end position="220"/>
    </location>
</feature>
<keyword evidence="6" id="KW-1185">Reference proteome</keyword>
<evidence type="ECO:0000313" key="6">
    <source>
        <dbReference type="Proteomes" id="UP000287823"/>
    </source>
</evidence>
<dbReference type="GO" id="GO:0006355">
    <property type="term" value="P:regulation of DNA-templated transcription"/>
    <property type="evidence" value="ECO:0007669"/>
    <property type="project" value="InterPro"/>
</dbReference>
<evidence type="ECO:0000256" key="2">
    <source>
        <dbReference type="PROSITE-ProRule" id="PRU00169"/>
    </source>
</evidence>
<evidence type="ECO:0000259" key="4">
    <source>
        <dbReference type="PROSITE" id="PS50110"/>
    </source>
</evidence>
<dbReference type="PANTHER" id="PTHR45566">
    <property type="entry name" value="HTH-TYPE TRANSCRIPTIONAL REGULATOR YHJB-RELATED"/>
    <property type="match status" value="1"/>
</dbReference>
<dbReference type="SUPFAM" id="SSF52172">
    <property type="entry name" value="CheY-like"/>
    <property type="match status" value="1"/>
</dbReference>
<name>A0A432WED9_9GAMM</name>
<dbReference type="CDD" id="cd06170">
    <property type="entry name" value="LuxR_C_like"/>
    <property type="match status" value="1"/>
</dbReference>
<dbReference type="PROSITE" id="PS50043">
    <property type="entry name" value="HTH_LUXR_2"/>
    <property type="match status" value="1"/>
</dbReference>
<dbReference type="RefSeq" id="WP_126799568.1">
    <property type="nucleotide sequence ID" value="NZ_PIPO01000005.1"/>
</dbReference>